<feature type="binding site" evidence="7">
    <location>
        <position position="119"/>
    </location>
    <ligand>
        <name>ATP</name>
        <dbReference type="ChEBI" id="CHEBI:30616"/>
    </ligand>
</feature>
<dbReference type="PANTHER" id="PTHR21087">
    <property type="entry name" value="SHIKIMATE KINASE"/>
    <property type="match status" value="1"/>
</dbReference>
<dbReference type="AlphaFoldDB" id="Q0AZJ2"/>
<dbReference type="HOGENOM" id="CLU_057607_4_0_9"/>
<dbReference type="InterPro" id="IPR027417">
    <property type="entry name" value="P-loop_NTPase"/>
</dbReference>
<feature type="binding site" evidence="7">
    <location>
        <position position="16"/>
    </location>
    <ligand>
        <name>Mg(2+)</name>
        <dbReference type="ChEBI" id="CHEBI:18420"/>
    </ligand>
</feature>
<comment type="pathway">
    <text evidence="7">Metabolic intermediate biosynthesis; chorismate biosynthesis; chorismate from D-erythrose 4-phosphate and phosphoenolpyruvate: step 5/7.</text>
</comment>
<organism evidence="8 9">
    <name type="scientific">Syntrophomonas wolfei subsp. wolfei (strain DSM 2245B / Goettingen)</name>
    <dbReference type="NCBI Taxonomy" id="335541"/>
    <lineage>
        <taxon>Bacteria</taxon>
        <taxon>Bacillati</taxon>
        <taxon>Bacillota</taxon>
        <taxon>Clostridia</taxon>
        <taxon>Eubacteriales</taxon>
        <taxon>Syntrophomonadaceae</taxon>
        <taxon>Syntrophomonas</taxon>
    </lineage>
</organism>
<feature type="binding site" evidence="7">
    <location>
        <position position="34"/>
    </location>
    <ligand>
        <name>substrate</name>
    </ligand>
</feature>
<evidence type="ECO:0000256" key="1">
    <source>
        <dbReference type="ARBA" id="ARBA00022605"/>
    </source>
</evidence>
<dbReference type="UniPathway" id="UPA00053">
    <property type="reaction ID" value="UER00088"/>
</dbReference>
<keyword evidence="7" id="KW-0479">Metal-binding</keyword>
<evidence type="ECO:0000256" key="3">
    <source>
        <dbReference type="ARBA" id="ARBA00022741"/>
    </source>
</evidence>
<dbReference type="Proteomes" id="UP000001968">
    <property type="component" value="Chromosome"/>
</dbReference>
<feature type="binding site" evidence="7">
    <location>
        <position position="58"/>
    </location>
    <ligand>
        <name>substrate</name>
    </ligand>
</feature>
<feature type="binding site" evidence="7">
    <location>
        <begin position="12"/>
        <end position="17"/>
    </location>
    <ligand>
        <name>ATP</name>
        <dbReference type="ChEBI" id="CHEBI:30616"/>
    </ligand>
</feature>
<evidence type="ECO:0000256" key="2">
    <source>
        <dbReference type="ARBA" id="ARBA00022679"/>
    </source>
</evidence>
<dbReference type="Gene3D" id="3.40.50.300">
    <property type="entry name" value="P-loop containing nucleotide triphosphate hydrolases"/>
    <property type="match status" value="1"/>
</dbReference>
<protein>
    <recommendedName>
        <fullName evidence="7">Shikimate kinase</fullName>
        <shortName evidence="7">SK</shortName>
        <ecNumber evidence="7">2.7.1.71</ecNumber>
    </recommendedName>
</protein>
<reference evidence="9" key="1">
    <citation type="journal article" date="2010" name="Environ. Microbiol.">
        <title>The genome of Syntrophomonas wolfei: new insights into syntrophic metabolism and biohydrogen production.</title>
        <authorList>
            <person name="Sieber J.R."/>
            <person name="Sims D.R."/>
            <person name="Han C."/>
            <person name="Kim E."/>
            <person name="Lykidis A."/>
            <person name="Lapidus A.L."/>
            <person name="McDonnald E."/>
            <person name="Rohlin L."/>
            <person name="Culley D.E."/>
            <person name="Gunsalus R."/>
            <person name="McInerney M.J."/>
        </authorList>
    </citation>
    <scope>NUCLEOTIDE SEQUENCE [LARGE SCALE GENOMIC DNA]</scope>
    <source>
        <strain evidence="9">DSM 2245B / Goettingen</strain>
    </source>
</reference>
<dbReference type="GO" id="GO:0005829">
    <property type="term" value="C:cytosol"/>
    <property type="evidence" value="ECO:0007669"/>
    <property type="project" value="TreeGrafter"/>
</dbReference>
<accession>Q0AZJ2</accession>
<dbReference type="SUPFAM" id="SSF52540">
    <property type="entry name" value="P-loop containing nucleoside triphosphate hydrolases"/>
    <property type="match status" value="1"/>
</dbReference>
<keyword evidence="4 7" id="KW-0418">Kinase</keyword>
<dbReference type="PANTHER" id="PTHR21087:SF16">
    <property type="entry name" value="SHIKIMATE KINASE 1, CHLOROPLASTIC"/>
    <property type="match status" value="1"/>
</dbReference>
<feature type="binding site" evidence="7">
    <location>
        <position position="80"/>
    </location>
    <ligand>
        <name>substrate</name>
    </ligand>
</feature>
<gene>
    <name evidence="7" type="primary">aroK</name>
    <name evidence="8" type="ordered locus">Swol_0528</name>
</gene>
<feature type="binding site" evidence="7">
    <location>
        <position position="138"/>
    </location>
    <ligand>
        <name>substrate</name>
    </ligand>
</feature>
<comment type="function">
    <text evidence="7">Catalyzes the specific phosphorylation of the 3-hydroxyl group of shikimic acid using ATP as a cosubstrate.</text>
</comment>
<dbReference type="InterPro" id="IPR031322">
    <property type="entry name" value="Shikimate/glucono_kinase"/>
</dbReference>
<dbReference type="KEGG" id="swo:Swol_0528"/>
<keyword evidence="1 7" id="KW-0028">Amino-acid biosynthesis</keyword>
<comment type="similarity">
    <text evidence="7">Belongs to the shikimate kinase family.</text>
</comment>
<dbReference type="CDD" id="cd00464">
    <property type="entry name" value="SK"/>
    <property type="match status" value="1"/>
</dbReference>
<dbReference type="GO" id="GO:0005524">
    <property type="term" value="F:ATP binding"/>
    <property type="evidence" value="ECO:0007669"/>
    <property type="project" value="UniProtKB-UniRule"/>
</dbReference>
<evidence type="ECO:0000256" key="7">
    <source>
        <dbReference type="HAMAP-Rule" id="MF_00109"/>
    </source>
</evidence>
<keyword evidence="7" id="KW-0963">Cytoplasm</keyword>
<keyword evidence="2 7" id="KW-0808">Transferase</keyword>
<comment type="subunit">
    <text evidence="7">Monomer.</text>
</comment>
<comment type="caution">
    <text evidence="7">Lacks conserved residue(s) required for the propagation of feature annotation.</text>
</comment>
<keyword evidence="5 7" id="KW-0067">ATP-binding</keyword>
<dbReference type="InterPro" id="IPR000623">
    <property type="entry name" value="Shikimate_kinase/TSH1"/>
</dbReference>
<sequence>MGKNIVLIGFMGTGKSSVGQRLAEKLKMAFIDMDREIEKITGLSINQIFRKHGEIRFRSEEKLLAQKLGHESNLVIATGGGVVLRQENIEALRENGILICLEASPEEILKRVKRKKASRPLIKKEYGEEEIKAMLEEREAFYACTDFRINTNNKEPREIVEEITRRLR</sequence>
<dbReference type="Pfam" id="PF01202">
    <property type="entry name" value="SKI"/>
    <property type="match status" value="1"/>
</dbReference>
<name>Q0AZJ2_SYNWW</name>
<dbReference type="RefSeq" id="WP_011639967.1">
    <property type="nucleotide sequence ID" value="NC_008346.1"/>
</dbReference>
<comment type="cofactor">
    <cofactor evidence="7">
        <name>Mg(2+)</name>
        <dbReference type="ChEBI" id="CHEBI:18420"/>
    </cofactor>
    <text evidence="7">Binds 1 Mg(2+) ion per subunit.</text>
</comment>
<keyword evidence="3 7" id="KW-0547">Nucleotide-binding</keyword>
<evidence type="ECO:0000256" key="4">
    <source>
        <dbReference type="ARBA" id="ARBA00022777"/>
    </source>
</evidence>
<proteinExistence type="inferred from homology"/>
<evidence type="ECO:0000256" key="6">
    <source>
        <dbReference type="ARBA" id="ARBA00023141"/>
    </source>
</evidence>
<dbReference type="GO" id="GO:0004765">
    <property type="term" value="F:shikimate kinase activity"/>
    <property type="evidence" value="ECO:0007669"/>
    <property type="project" value="UniProtKB-UniRule"/>
</dbReference>
<comment type="catalytic activity">
    <reaction evidence="7">
        <text>shikimate + ATP = 3-phosphoshikimate + ADP + H(+)</text>
        <dbReference type="Rhea" id="RHEA:13121"/>
        <dbReference type="ChEBI" id="CHEBI:15378"/>
        <dbReference type="ChEBI" id="CHEBI:30616"/>
        <dbReference type="ChEBI" id="CHEBI:36208"/>
        <dbReference type="ChEBI" id="CHEBI:145989"/>
        <dbReference type="ChEBI" id="CHEBI:456216"/>
        <dbReference type="EC" id="2.7.1.71"/>
    </reaction>
</comment>
<dbReference type="PRINTS" id="PR01100">
    <property type="entry name" value="SHIKIMTKNASE"/>
</dbReference>
<dbReference type="STRING" id="335541.Swol_0528"/>
<keyword evidence="7" id="KW-0460">Magnesium</keyword>
<dbReference type="EMBL" id="CP000448">
    <property type="protein sequence ID" value="ABI67862.1"/>
    <property type="molecule type" value="Genomic_DNA"/>
</dbReference>
<dbReference type="EC" id="2.7.1.71" evidence="7"/>
<evidence type="ECO:0000313" key="8">
    <source>
        <dbReference type="EMBL" id="ABI67862.1"/>
    </source>
</evidence>
<dbReference type="GO" id="GO:0009073">
    <property type="term" value="P:aromatic amino acid family biosynthetic process"/>
    <property type="evidence" value="ECO:0007669"/>
    <property type="project" value="UniProtKB-KW"/>
</dbReference>
<evidence type="ECO:0000313" key="9">
    <source>
        <dbReference type="Proteomes" id="UP000001968"/>
    </source>
</evidence>
<dbReference type="GO" id="GO:0000287">
    <property type="term" value="F:magnesium ion binding"/>
    <property type="evidence" value="ECO:0007669"/>
    <property type="project" value="UniProtKB-UniRule"/>
</dbReference>
<dbReference type="NCBIfam" id="NF010553">
    <property type="entry name" value="PRK13947.1"/>
    <property type="match status" value="1"/>
</dbReference>
<dbReference type="eggNOG" id="COG0703">
    <property type="taxonomic scope" value="Bacteria"/>
</dbReference>
<comment type="subcellular location">
    <subcellularLocation>
        <location evidence="7">Cytoplasm</location>
    </subcellularLocation>
</comment>
<dbReference type="GO" id="GO:0008652">
    <property type="term" value="P:amino acid biosynthetic process"/>
    <property type="evidence" value="ECO:0007669"/>
    <property type="project" value="UniProtKB-KW"/>
</dbReference>
<keyword evidence="6 7" id="KW-0057">Aromatic amino acid biosynthesis</keyword>
<keyword evidence="9" id="KW-1185">Reference proteome</keyword>
<dbReference type="GO" id="GO:0009423">
    <property type="term" value="P:chorismate biosynthetic process"/>
    <property type="evidence" value="ECO:0007669"/>
    <property type="project" value="UniProtKB-UniRule"/>
</dbReference>
<dbReference type="HAMAP" id="MF_00109">
    <property type="entry name" value="Shikimate_kinase"/>
    <property type="match status" value="1"/>
</dbReference>
<evidence type="ECO:0000256" key="5">
    <source>
        <dbReference type="ARBA" id="ARBA00022840"/>
    </source>
</evidence>
<dbReference type="OrthoDB" id="9800332at2"/>